<organism evidence="1 2">
    <name type="scientific">Paraburkholderia caribensis MBA4</name>
    <dbReference type="NCBI Taxonomy" id="1323664"/>
    <lineage>
        <taxon>Bacteria</taxon>
        <taxon>Pseudomonadati</taxon>
        <taxon>Pseudomonadota</taxon>
        <taxon>Betaproteobacteria</taxon>
        <taxon>Burkholderiales</taxon>
        <taxon>Burkholderiaceae</taxon>
        <taxon>Paraburkholderia</taxon>
    </lineage>
</organism>
<keyword evidence="1" id="KW-0614">Plasmid</keyword>
<accession>A0A0P0RL69</accession>
<evidence type="ECO:0000313" key="2">
    <source>
        <dbReference type="Proteomes" id="UP000019146"/>
    </source>
</evidence>
<dbReference type="KEGG" id="bcai:K788_0004965"/>
<reference evidence="1 2" key="1">
    <citation type="journal article" date="2014" name="Genome Announc.">
        <title>Draft Genome Sequence of the Haloacid-Degrading Burkholderia caribensis Strain MBA4.</title>
        <authorList>
            <person name="Pan Y."/>
            <person name="Kong K.F."/>
            <person name="Tsang J.S."/>
        </authorList>
    </citation>
    <scope>NUCLEOTIDE SEQUENCE [LARGE SCALE GENOMIC DNA]</scope>
    <source>
        <strain evidence="1 2">MBA4</strain>
        <plasmid evidence="2">Plasmid</plasmid>
    </source>
</reference>
<sequence length="91" mass="9794">MPLTQCDAETRRCALLRVARCAGVCPALCHAKSPSSSILRFRNHTKYDSKNHTTIFCVQLKTSLCGPGLSLAAPGVLLARLENSGMHADLV</sequence>
<name>A0A0P0RL69_9BURK</name>
<geneLocation type="plasmid" evidence="2"/>
<proteinExistence type="predicted"/>
<protein>
    <submittedName>
        <fullName evidence="1">Uncharacterized protein</fullName>
    </submittedName>
</protein>
<dbReference type="EMBL" id="CP012748">
    <property type="protein sequence ID" value="ALL69560.1"/>
    <property type="molecule type" value="Genomic_DNA"/>
</dbReference>
<evidence type="ECO:0000313" key="1">
    <source>
        <dbReference type="EMBL" id="ALL69560.1"/>
    </source>
</evidence>
<dbReference type="Proteomes" id="UP000019146">
    <property type="component" value="Plasmid unnamed"/>
</dbReference>
<gene>
    <name evidence="1" type="ORF">K788_0004965</name>
</gene>
<dbReference type="AlphaFoldDB" id="A0A0P0RL69"/>